<feature type="binding site" evidence="7">
    <location>
        <position position="115"/>
    </location>
    <ligand>
        <name>substrate</name>
    </ligand>
</feature>
<comment type="catalytic activity">
    <reaction evidence="1 8">
        <text>5-hydroxyisourate + H2O = 5-hydroxy-2-oxo-4-ureido-2,5-dihydro-1H-imidazole-5-carboxylate + H(+)</text>
        <dbReference type="Rhea" id="RHEA:23736"/>
        <dbReference type="ChEBI" id="CHEBI:15377"/>
        <dbReference type="ChEBI" id="CHEBI:15378"/>
        <dbReference type="ChEBI" id="CHEBI:18072"/>
        <dbReference type="ChEBI" id="CHEBI:58639"/>
        <dbReference type="EC" id="3.5.2.17"/>
    </reaction>
</comment>
<keyword evidence="5 8" id="KW-0659">Purine metabolism</keyword>
<keyword evidence="6 8" id="KW-0378">Hydrolase</keyword>
<dbReference type="Proteomes" id="UP000782610">
    <property type="component" value="Unassembled WGS sequence"/>
</dbReference>
<reference evidence="10" key="1">
    <citation type="submission" date="2020-07" db="EMBL/GenBank/DDBJ databases">
        <title>Huge and variable diversity of episymbiotic CPR bacteria and DPANN archaea in groundwater ecosystems.</title>
        <authorList>
            <person name="He C.Y."/>
            <person name="Keren R."/>
            <person name="Whittaker M."/>
            <person name="Farag I.F."/>
            <person name="Doudna J."/>
            <person name="Cate J.H.D."/>
            <person name="Banfield J.F."/>
        </authorList>
    </citation>
    <scope>NUCLEOTIDE SEQUENCE</scope>
    <source>
        <strain evidence="10">NC_groundwater_1586_Pr3_B-0.1um_66_15</strain>
    </source>
</reference>
<dbReference type="InterPro" id="IPR036817">
    <property type="entry name" value="Transthyretin/HIU_hydrolase_sf"/>
</dbReference>
<evidence type="ECO:0000256" key="4">
    <source>
        <dbReference type="ARBA" id="ARBA00011881"/>
    </source>
</evidence>
<comment type="similarity">
    <text evidence="3 8">Belongs to the transthyretin family. 5-hydroxyisourate hydrolase subfamily.</text>
</comment>
<sequence>MAGTPRLTTHVLDSMRGKPAAGMRFDLLMLHGDHSHHLLTSHTNEDGRADGPLLEGDTFHLGTYELIFHVGQYYEQLGIDIETPFLDLVPIRFTMSEQSHYHVPLLVSPFGYSTYRGS</sequence>
<evidence type="ECO:0000256" key="8">
    <source>
        <dbReference type="RuleBase" id="RU361270"/>
    </source>
</evidence>
<dbReference type="PROSITE" id="PS00769">
    <property type="entry name" value="TRANSTHYRETIN_2"/>
    <property type="match status" value="1"/>
</dbReference>
<protein>
    <recommendedName>
        <fullName evidence="8">5-hydroxyisourate hydrolase</fullName>
        <shortName evidence="8">HIU hydrolase</shortName>
        <shortName evidence="8">HIUHase</shortName>
        <ecNumber evidence="8">3.5.2.17</ecNumber>
    </recommendedName>
</protein>
<dbReference type="CDD" id="cd05822">
    <property type="entry name" value="TLP_HIUase"/>
    <property type="match status" value="1"/>
</dbReference>
<comment type="caution">
    <text evidence="10">The sequence shown here is derived from an EMBL/GenBank/DDBJ whole genome shotgun (WGS) entry which is preliminary data.</text>
</comment>
<feature type="domain" description="Transthyretin/hydroxyisourate hydrolase" evidence="9">
    <location>
        <begin position="7"/>
        <end position="117"/>
    </location>
</feature>
<evidence type="ECO:0000313" key="10">
    <source>
        <dbReference type="EMBL" id="MBI4922000.1"/>
    </source>
</evidence>
<evidence type="ECO:0000256" key="5">
    <source>
        <dbReference type="ARBA" id="ARBA00022631"/>
    </source>
</evidence>
<feature type="binding site" evidence="7">
    <location>
        <position position="10"/>
    </location>
    <ligand>
        <name>substrate</name>
    </ligand>
</feature>
<comment type="subunit">
    <text evidence="4 8">Homotetramer.</text>
</comment>
<feature type="binding site" evidence="7">
    <location>
        <position position="48"/>
    </location>
    <ligand>
        <name>substrate</name>
    </ligand>
</feature>
<dbReference type="InterPro" id="IPR023419">
    <property type="entry name" value="Transthyretin_CS"/>
</dbReference>
<evidence type="ECO:0000313" key="11">
    <source>
        <dbReference type="Proteomes" id="UP000782610"/>
    </source>
</evidence>
<dbReference type="InterPro" id="IPR000895">
    <property type="entry name" value="Transthyretin/HIU_hydrolase"/>
</dbReference>
<dbReference type="PANTHER" id="PTHR10395">
    <property type="entry name" value="URICASE AND TRANSTHYRETIN-RELATED"/>
    <property type="match status" value="1"/>
</dbReference>
<evidence type="ECO:0000256" key="6">
    <source>
        <dbReference type="ARBA" id="ARBA00022801"/>
    </source>
</evidence>
<dbReference type="GO" id="GO:0033971">
    <property type="term" value="F:hydroxyisourate hydrolase activity"/>
    <property type="evidence" value="ECO:0007669"/>
    <property type="project" value="UniProtKB-EC"/>
</dbReference>
<name>A0A933L456_9HYPH</name>
<dbReference type="Gene3D" id="2.60.40.180">
    <property type="entry name" value="Transthyretin/hydroxyisourate hydrolase domain"/>
    <property type="match status" value="1"/>
</dbReference>
<dbReference type="SUPFAM" id="SSF49472">
    <property type="entry name" value="Transthyretin (synonym: prealbumin)"/>
    <property type="match status" value="1"/>
</dbReference>
<accession>A0A933L456</accession>
<dbReference type="PRINTS" id="PR00189">
    <property type="entry name" value="TRNSTHYRETIN"/>
</dbReference>
<dbReference type="Pfam" id="PF00576">
    <property type="entry name" value="Transthyretin"/>
    <property type="match status" value="1"/>
</dbReference>
<comment type="function">
    <text evidence="2">Catalyzes the hydrolysis of 5-hydroxyisourate (HIU) to 2-oxo-4-hydroxy-4-carboxy-5-ureidoimidazoline (OHCU).</text>
</comment>
<gene>
    <name evidence="10" type="primary">uraH</name>
    <name evidence="10" type="ORF">HY834_09645</name>
</gene>
<dbReference type="EC" id="3.5.2.17" evidence="8"/>
<dbReference type="NCBIfam" id="TIGR02962">
    <property type="entry name" value="hdxy_isourate"/>
    <property type="match status" value="1"/>
</dbReference>
<evidence type="ECO:0000256" key="1">
    <source>
        <dbReference type="ARBA" id="ARBA00001043"/>
    </source>
</evidence>
<dbReference type="PANTHER" id="PTHR10395:SF7">
    <property type="entry name" value="5-HYDROXYISOURATE HYDROLASE"/>
    <property type="match status" value="1"/>
</dbReference>
<evidence type="ECO:0000256" key="7">
    <source>
        <dbReference type="PIRSR" id="PIRSR600895-51"/>
    </source>
</evidence>
<organism evidence="10 11">
    <name type="scientific">Devosia nanyangense</name>
    <dbReference type="NCBI Taxonomy" id="1228055"/>
    <lineage>
        <taxon>Bacteria</taxon>
        <taxon>Pseudomonadati</taxon>
        <taxon>Pseudomonadota</taxon>
        <taxon>Alphaproteobacteria</taxon>
        <taxon>Hyphomicrobiales</taxon>
        <taxon>Devosiaceae</taxon>
        <taxon>Devosia</taxon>
    </lineage>
</organism>
<evidence type="ECO:0000256" key="3">
    <source>
        <dbReference type="ARBA" id="ARBA00009850"/>
    </source>
</evidence>
<evidence type="ECO:0000256" key="2">
    <source>
        <dbReference type="ARBA" id="ARBA00002704"/>
    </source>
</evidence>
<dbReference type="EMBL" id="JACRAF010000027">
    <property type="protein sequence ID" value="MBI4922000.1"/>
    <property type="molecule type" value="Genomic_DNA"/>
</dbReference>
<dbReference type="GO" id="GO:0006144">
    <property type="term" value="P:purine nucleobase metabolic process"/>
    <property type="evidence" value="ECO:0007669"/>
    <property type="project" value="UniProtKB-KW"/>
</dbReference>
<dbReference type="AlphaFoldDB" id="A0A933L456"/>
<dbReference type="InterPro" id="IPR014306">
    <property type="entry name" value="Hydroxyisourate_hydrolase"/>
</dbReference>
<proteinExistence type="inferred from homology"/>
<dbReference type="InterPro" id="IPR023416">
    <property type="entry name" value="Transthyretin/HIU_hydrolase_d"/>
</dbReference>
<evidence type="ECO:0000259" key="9">
    <source>
        <dbReference type="Pfam" id="PF00576"/>
    </source>
</evidence>